<proteinExistence type="predicted"/>
<feature type="transmembrane region" description="Helical" evidence="2">
    <location>
        <begin position="26"/>
        <end position="48"/>
    </location>
</feature>
<reference evidence="3" key="1">
    <citation type="submission" date="2021-03" db="EMBL/GenBank/DDBJ databases">
        <authorList>
            <person name="Wang G."/>
        </authorList>
    </citation>
    <scope>NUCLEOTIDE SEQUENCE</scope>
    <source>
        <strain evidence="3">KCTC 12899</strain>
    </source>
</reference>
<gene>
    <name evidence="3" type="ORF">J3U88_07940</name>
</gene>
<dbReference type="EMBL" id="JAFREP010000005">
    <property type="protein sequence ID" value="MBO1318382.1"/>
    <property type="molecule type" value="Genomic_DNA"/>
</dbReference>
<dbReference type="RefSeq" id="WP_207858120.1">
    <property type="nucleotide sequence ID" value="NZ_JAFREP010000005.1"/>
</dbReference>
<dbReference type="Proteomes" id="UP000664417">
    <property type="component" value="Unassembled WGS sequence"/>
</dbReference>
<feature type="compositionally biased region" description="Polar residues" evidence="1">
    <location>
        <begin position="431"/>
        <end position="461"/>
    </location>
</feature>
<evidence type="ECO:0000256" key="2">
    <source>
        <dbReference type="SAM" id="Phobius"/>
    </source>
</evidence>
<evidence type="ECO:0000256" key="1">
    <source>
        <dbReference type="SAM" id="MobiDB-lite"/>
    </source>
</evidence>
<keyword evidence="2" id="KW-0472">Membrane</keyword>
<keyword evidence="2" id="KW-1133">Transmembrane helix</keyword>
<keyword evidence="2" id="KW-0812">Transmembrane</keyword>
<protein>
    <submittedName>
        <fullName evidence="3">Uncharacterized protein</fullName>
    </submittedName>
</protein>
<evidence type="ECO:0000313" key="3">
    <source>
        <dbReference type="EMBL" id="MBO1318382.1"/>
    </source>
</evidence>
<comment type="caution">
    <text evidence="3">The sequence shown here is derived from an EMBL/GenBank/DDBJ whole genome shotgun (WGS) entry which is preliminary data.</text>
</comment>
<feature type="region of interest" description="Disordered" evidence="1">
    <location>
        <begin position="426"/>
        <end position="461"/>
    </location>
</feature>
<accession>A0A8J7Q0Y0</accession>
<dbReference type="AlphaFoldDB" id="A0A8J7Q0Y0"/>
<keyword evidence="4" id="KW-1185">Reference proteome</keyword>
<name>A0A8J7Q0Y0_9BACT</name>
<sequence length="461" mass="51956">MFLFFSLSAATHPVFQQPLTTADTTMVLIVFAATMAGLTLVIGFKQLYNNRLAHSFKRIYPGTNPENGWKLEVNDSYTLTLLLETDSSGLHANNTLVYRVAFREPQSFGFTLTPTKGDDDPNTFDLLNKHLRQKDPYTPWVYRYQGDHQILLQTLGPHLALFEPWLTFEIHDTHLIFRLHGAGALHQTRMQQDQAIIMELVDYLLHQKPKLEVIGRYLEGEHPQPLLQAMFRTMCEHHQPEQVRETLGDALVESQNPFGHLLKLYCGMPVSNAGIRHALVHDHHQTRLATLDMLAKRDDYPLHLLLHTTLGNPIMFQALLDRLGEQQEPACIPHLIALFHRNHYRPEILSAIIREDHEGVRHFLFDVLESGDKDEQVTAVRHLRAIGQRDSLAPLRAAVPEAGGTLKRELNETLDVLSAKFPAHEHAGSLTPVSEPSQGALSPTPPTTGALNQANNPNPTA</sequence>
<organism evidence="3 4">
    <name type="scientific">Acanthopleuribacter pedis</name>
    <dbReference type="NCBI Taxonomy" id="442870"/>
    <lineage>
        <taxon>Bacteria</taxon>
        <taxon>Pseudomonadati</taxon>
        <taxon>Acidobacteriota</taxon>
        <taxon>Holophagae</taxon>
        <taxon>Acanthopleuribacterales</taxon>
        <taxon>Acanthopleuribacteraceae</taxon>
        <taxon>Acanthopleuribacter</taxon>
    </lineage>
</organism>
<evidence type="ECO:0000313" key="4">
    <source>
        <dbReference type="Proteomes" id="UP000664417"/>
    </source>
</evidence>